<reference evidence="3" key="1">
    <citation type="journal article" date="2019" name="Int. J. Syst. Evol. Microbiol.">
        <title>The Global Catalogue of Microorganisms (GCM) 10K type strain sequencing project: providing services to taxonomists for standard genome sequencing and annotation.</title>
        <authorList>
            <consortium name="The Broad Institute Genomics Platform"/>
            <consortium name="The Broad Institute Genome Sequencing Center for Infectious Disease"/>
            <person name="Wu L."/>
            <person name="Ma J."/>
        </authorList>
    </citation>
    <scope>NUCLEOTIDE SEQUENCE [LARGE SCALE GENOMIC DNA]</scope>
    <source>
        <strain evidence="3">JCM 18053</strain>
    </source>
</reference>
<dbReference type="Proteomes" id="UP001499852">
    <property type="component" value="Unassembled WGS sequence"/>
</dbReference>
<feature type="region of interest" description="Disordered" evidence="1">
    <location>
        <begin position="117"/>
        <end position="138"/>
    </location>
</feature>
<gene>
    <name evidence="2" type="ORF">GCM10023213_48350</name>
</gene>
<sequence length="602" mass="66012">MNNKERSRNGTGKHTALDRQGLIWESRAPQLSPPEKPLQRTLADSALNPWLNPPGATSDINTTLPVRPFQPSLLPSQPPAAFQEVPRPAAEDWTELFRGPALRPAHPDANWLKPQTLEERHNRDAWPQGKMPDPRTLEGRSDMQGLTWEDLPKAPLFPTAADRATAKMVRQALLPGGKVPEGALLASTPPVRPAEAPPQAPPPLWQGRLGADLSDKAEDITIHSRQGNGTYLTSVGGRAPQPLDEGDVTALTDLPAARLQALAAQSEKRSPAAAALLGTAPGAAAAAQPRLAEPKASQTQTEGKSAAISSGPDKLRMDRSWSELKQELAKATVETWREYPRTAEQAAANITLNGAELNEREVRMLYEMFHQKYPGWGKRPQVDPTPKKQMPLPPGTPVMEALKPHQLLKEANASFDEALSAYSASPAEWIVNEITGMKNKGFSYGPDHAWTKLLKLKPVYERMRYGPNSISAWAAKKDKEGTLDQYVGWKGSPEKPGLTWDDSADDGPWYQPANDVINYVTGSKLKTSGSVEADIVITHVDHGNRTITFEVNAHDKLRAGSMARVPGKTLLIGDQEMLEDNSKGPFLYTTPLRWKWTETVNY</sequence>
<accession>A0ABP9PPL2</accession>
<evidence type="ECO:0000313" key="3">
    <source>
        <dbReference type="Proteomes" id="UP001499852"/>
    </source>
</evidence>
<protein>
    <submittedName>
        <fullName evidence="2">Uncharacterized protein</fullName>
    </submittedName>
</protein>
<organism evidence="2 3">
    <name type="scientific">Prosthecobacter algae</name>
    <dbReference type="NCBI Taxonomy" id="1144682"/>
    <lineage>
        <taxon>Bacteria</taxon>
        <taxon>Pseudomonadati</taxon>
        <taxon>Verrucomicrobiota</taxon>
        <taxon>Verrucomicrobiia</taxon>
        <taxon>Verrucomicrobiales</taxon>
        <taxon>Verrucomicrobiaceae</taxon>
        <taxon>Prosthecobacter</taxon>
    </lineage>
</organism>
<feature type="region of interest" description="Disordered" evidence="1">
    <location>
        <begin position="1"/>
        <end position="80"/>
    </location>
</feature>
<evidence type="ECO:0000256" key="1">
    <source>
        <dbReference type="SAM" id="MobiDB-lite"/>
    </source>
</evidence>
<keyword evidence="3" id="KW-1185">Reference proteome</keyword>
<dbReference type="EMBL" id="BAABIA010000017">
    <property type="protein sequence ID" value="GAA5149983.1"/>
    <property type="molecule type" value="Genomic_DNA"/>
</dbReference>
<proteinExistence type="predicted"/>
<feature type="region of interest" description="Disordered" evidence="1">
    <location>
        <begin position="285"/>
        <end position="314"/>
    </location>
</feature>
<feature type="compositionally biased region" description="Low complexity" evidence="1">
    <location>
        <begin position="69"/>
        <end position="80"/>
    </location>
</feature>
<comment type="caution">
    <text evidence="2">The sequence shown here is derived from an EMBL/GenBank/DDBJ whole genome shotgun (WGS) entry which is preliminary data.</text>
</comment>
<evidence type="ECO:0000313" key="2">
    <source>
        <dbReference type="EMBL" id="GAA5149983.1"/>
    </source>
</evidence>
<feature type="compositionally biased region" description="Low complexity" evidence="1">
    <location>
        <begin position="285"/>
        <end position="296"/>
    </location>
</feature>
<name>A0ABP9PPL2_9BACT</name>